<keyword evidence="6" id="KW-0418">Kinase</keyword>
<dbReference type="PANTHER" id="PTHR48016">
    <property type="entry name" value="MAP KINASE KINASE KINASE SSK2-RELATED-RELATED"/>
    <property type="match status" value="1"/>
</dbReference>
<dbReference type="Pfam" id="PF20147">
    <property type="entry name" value="Crinkler"/>
    <property type="match status" value="1"/>
</dbReference>
<dbReference type="GO" id="GO:0004672">
    <property type="term" value="F:protein kinase activity"/>
    <property type="evidence" value="ECO:0007669"/>
    <property type="project" value="InterPro"/>
</dbReference>
<evidence type="ECO:0000256" key="7">
    <source>
        <dbReference type="ARBA" id="ARBA00022840"/>
    </source>
</evidence>
<keyword evidence="3" id="KW-0964">Secreted</keyword>
<comment type="caution">
    <text evidence="9">The sequence shown here is derived from an EMBL/GenBank/DDBJ whole genome shotgun (WGS) entry which is preliminary data.</text>
</comment>
<evidence type="ECO:0000256" key="4">
    <source>
        <dbReference type="ARBA" id="ARBA00022679"/>
    </source>
</evidence>
<dbReference type="PANTHER" id="PTHR48016:SF56">
    <property type="entry name" value="MAPKK KINASE"/>
    <property type="match status" value="1"/>
</dbReference>
<dbReference type="AlphaFoldDB" id="A0A6A3KEN5"/>
<dbReference type="InterPro" id="IPR045379">
    <property type="entry name" value="Crinkler_N"/>
</dbReference>
<dbReference type="GO" id="GO:0043657">
    <property type="term" value="C:host cell"/>
    <property type="evidence" value="ECO:0007669"/>
    <property type="project" value="UniProtKB-SubCell"/>
</dbReference>
<dbReference type="GO" id="GO:0005576">
    <property type="term" value="C:extracellular region"/>
    <property type="evidence" value="ECO:0007669"/>
    <property type="project" value="UniProtKB-SubCell"/>
</dbReference>
<dbReference type="InterPro" id="IPR050538">
    <property type="entry name" value="MAP_kinase_kinase_kinase"/>
</dbReference>
<comment type="subcellular location">
    <subcellularLocation>
        <location evidence="1">Host cell</location>
    </subcellularLocation>
    <subcellularLocation>
        <location evidence="2">Secreted</location>
    </subcellularLocation>
</comment>
<accession>A0A6A3KEN5</accession>
<dbReference type="GO" id="GO:0005524">
    <property type="term" value="F:ATP binding"/>
    <property type="evidence" value="ECO:0007669"/>
    <property type="project" value="UniProtKB-KW"/>
</dbReference>
<dbReference type="Gene3D" id="1.10.510.10">
    <property type="entry name" value="Transferase(Phosphotransferase) domain 1"/>
    <property type="match status" value="1"/>
</dbReference>
<dbReference type="EMBL" id="QXFV01001309">
    <property type="protein sequence ID" value="KAE9009128.1"/>
    <property type="molecule type" value="Genomic_DNA"/>
</dbReference>
<evidence type="ECO:0000256" key="3">
    <source>
        <dbReference type="ARBA" id="ARBA00022525"/>
    </source>
</evidence>
<evidence type="ECO:0000313" key="9">
    <source>
        <dbReference type="EMBL" id="KAE9005811.1"/>
    </source>
</evidence>
<keyword evidence="4" id="KW-0808">Transferase</keyword>
<evidence type="ECO:0000313" key="12">
    <source>
        <dbReference type="Proteomes" id="UP000429607"/>
    </source>
</evidence>
<dbReference type="InterPro" id="IPR011009">
    <property type="entry name" value="Kinase-like_dom_sf"/>
</dbReference>
<protein>
    <recommendedName>
        <fullName evidence="8">Protein kinase domain-containing protein</fullName>
    </recommendedName>
</protein>
<feature type="domain" description="Protein kinase" evidence="8">
    <location>
        <begin position="365"/>
        <end position="583"/>
    </location>
</feature>
<evidence type="ECO:0000256" key="6">
    <source>
        <dbReference type="ARBA" id="ARBA00022777"/>
    </source>
</evidence>
<evidence type="ECO:0000256" key="1">
    <source>
        <dbReference type="ARBA" id="ARBA00004340"/>
    </source>
</evidence>
<evidence type="ECO:0000259" key="8">
    <source>
        <dbReference type="PROSITE" id="PS50011"/>
    </source>
</evidence>
<keyword evidence="13" id="KW-1185">Reference proteome</keyword>
<dbReference type="Proteomes" id="UP000435112">
    <property type="component" value="Unassembled WGS sequence"/>
</dbReference>
<evidence type="ECO:0000313" key="13">
    <source>
        <dbReference type="Proteomes" id="UP000434957"/>
    </source>
</evidence>
<evidence type="ECO:0000256" key="5">
    <source>
        <dbReference type="ARBA" id="ARBA00022741"/>
    </source>
</evidence>
<dbReference type="SUPFAM" id="SSF56112">
    <property type="entry name" value="Protein kinase-like (PK-like)"/>
    <property type="match status" value="1"/>
</dbReference>
<dbReference type="EMBL" id="QXFU01001287">
    <property type="protein sequence ID" value="KAE9005811.1"/>
    <property type="molecule type" value="Genomic_DNA"/>
</dbReference>
<dbReference type="OrthoDB" id="2379186at2759"/>
<dbReference type="SMART" id="SM00220">
    <property type="entry name" value="S_TKc"/>
    <property type="match status" value="1"/>
</dbReference>
<reference evidence="12 14" key="1">
    <citation type="submission" date="2018-09" db="EMBL/GenBank/DDBJ databases">
        <title>Genomic investigation of the strawberry pathogen Phytophthora fragariae indicates pathogenicity is determined by transcriptional variation in three key races.</title>
        <authorList>
            <person name="Adams T.M."/>
            <person name="Armitage A.D."/>
            <person name="Sobczyk M.K."/>
            <person name="Bates H.J."/>
            <person name="Dunwell J.M."/>
            <person name="Nellist C.F."/>
            <person name="Harrison R.J."/>
        </authorList>
    </citation>
    <scope>NUCLEOTIDE SEQUENCE [LARGE SCALE GENOMIC DNA]</scope>
    <source>
        <strain evidence="10 12">SCRP249</strain>
        <strain evidence="9 14">SCRP324</strain>
        <strain evidence="11 13">SCRP333</strain>
    </source>
</reference>
<gene>
    <name evidence="10" type="ORF">PR001_g16521</name>
    <name evidence="9" type="ORF">PR002_g16663</name>
    <name evidence="11" type="ORF">PR003_g17281</name>
</gene>
<keyword evidence="5" id="KW-0547">Nucleotide-binding</keyword>
<organism evidence="9 14">
    <name type="scientific">Phytophthora rubi</name>
    <dbReference type="NCBI Taxonomy" id="129364"/>
    <lineage>
        <taxon>Eukaryota</taxon>
        <taxon>Sar</taxon>
        <taxon>Stramenopiles</taxon>
        <taxon>Oomycota</taxon>
        <taxon>Peronosporomycetes</taxon>
        <taxon>Peronosporales</taxon>
        <taxon>Peronosporaceae</taxon>
        <taxon>Phytophthora</taxon>
    </lineage>
</organism>
<dbReference type="EMBL" id="QXFT01001312">
    <property type="protein sequence ID" value="KAE9322262.1"/>
    <property type="molecule type" value="Genomic_DNA"/>
</dbReference>
<keyword evidence="7" id="KW-0067">ATP-binding</keyword>
<dbReference type="PROSITE" id="PS50011">
    <property type="entry name" value="PROTEIN_KINASE_DOM"/>
    <property type="match status" value="1"/>
</dbReference>
<evidence type="ECO:0000256" key="2">
    <source>
        <dbReference type="ARBA" id="ARBA00004613"/>
    </source>
</evidence>
<proteinExistence type="predicted"/>
<dbReference type="Proteomes" id="UP000429607">
    <property type="component" value="Unassembled WGS sequence"/>
</dbReference>
<name>A0A6A3KEN5_9STRA</name>
<evidence type="ECO:0000313" key="14">
    <source>
        <dbReference type="Proteomes" id="UP000435112"/>
    </source>
</evidence>
<dbReference type="Pfam" id="PF00069">
    <property type="entry name" value="Pkinase"/>
    <property type="match status" value="1"/>
</dbReference>
<evidence type="ECO:0000313" key="10">
    <source>
        <dbReference type="EMBL" id="KAE9009128.1"/>
    </source>
</evidence>
<dbReference type="InterPro" id="IPR000719">
    <property type="entry name" value="Prot_kinase_dom"/>
</dbReference>
<dbReference type="Proteomes" id="UP000434957">
    <property type="component" value="Unassembled WGS sequence"/>
</dbReference>
<sequence length="583" mass="65454">MVEVSLSCVIVGAAESVFDVKIDDGKKVSQLKKAIKTENPKTIKVEAHKLQLFLAKKDKAWLDWPGAVAVTLNGKGYPEGFEEMDPMLFIKNPNNFGANFQPGEGEVHVLVVVPKDAPMPGDKRKREDPPDYWIQAIGETEVEVLPSSKDLKENLERELPVKIPLGIRLFQIVTARNSTGKLSSVFRKTFESEPSETRSDVTASIAKVVIDPSMPRNASTTKSYIRFWDTLIVDVLDSVSSGGYYLRYTNHSASTGEYMYRPNLCYYFNGGEMCVFRGEEEARGNLSVPIRELHSKLTWKYDNAPYILGYAAVGFRVCLVAIMKDEEKNCAKADVIETYDLSSLKGRITFFLAILNLSTLLRPIANLVHSLGRTEYEILSRANGVQIEFGDDAVTKRYPPDMPSDNIIRKLKMLHTRMKKNSVPNVVELKTTNMKKKHVVLMPIGLPSKPVNVRELLTALRDVLEALAAMHALNLMHRDLRWENVLKYPNEDKWFLIDFDEGGVSPAAAEVNHLKAESHAPEISSSHTIKVDIWSVGLLLKTSCIHDLPPELEKMKTECLQVNPTERPTANSLLETIQSLLKK</sequence>
<evidence type="ECO:0000313" key="11">
    <source>
        <dbReference type="EMBL" id="KAE9322262.1"/>
    </source>
</evidence>